<feature type="region of interest" description="Disordered" evidence="1">
    <location>
        <begin position="55"/>
        <end position="112"/>
    </location>
</feature>
<evidence type="ECO:0000259" key="2">
    <source>
        <dbReference type="PROSITE" id="PS50086"/>
    </source>
</evidence>
<feature type="region of interest" description="Disordered" evidence="1">
    <location>
        <begin position="702"/>
        <end position="723"/>
    </location>
</feature>
<sequence>MIIKPTPLATTDQTVVWQDEEANHRFLLQARSVPLLSTQQVKRLRRLSLNLVSSIGTSSSNAGDPAKSSASLASTTSPAPSSTTRLSSVQEQTSSGEEPQQPTKSKHRHSASTSSSLFSFFPRAASFSEASDTQSPPTPPTRRFSTGHKPGLSLSSAGDIFGNIVDSVQKGTASTQRTLRQLPPLNMPSLSPAFSLPSSITAKVQSNVLGKMLDSAIQESQKVSVEDATFRIVLQCSLENYVVAVAMDEVGIRADWDCIHKTVFPKVSEIELDIASNRGDENESDRRWLYELDRLSEALSLDHDQDKIIMRAEIHRIFKFEDEELLCCMIYPVATLVSSWSKPNRDKHAYANLLTYQPVYRSGFVQDTGSVLPGYVALTRNFLCWHNSTMIERTSDVSMIYRSNGKTESVVHKLIAYKDVVQVDDEYEDQKGYIVITTKFSKGVFLPNFHQKEVFDMLSHFCNAHMRLLVSGMTSEQQHEKQVDKQESLGSPTADPALPSNSASASQISSTMDLKTLQRNSRFRSTFRLPPSEMSQRELSVSLETKALSEAQSGTLYFSKRFICYRSGPSLASDISPEASSIEPSLPVLTLAIPLLEIVDVKIESSPSSTGHKSGPLSFHNGLSAATSSQAFSSIMSLVGRPQASVMITVRSRATFWLTRTNGSNQELFETIEKMVRASEASTPLLKTLEIQSSQAVIRKTHPSFRPTKSQDHSPKSHSEDRTLVEEPLGAELPDAGQETSIPLPVGLQHLFAYAVKRHGALGKPLDDSPTAEQDEQRDMDQECAWVDYLAMYGRDACMIKTTQLRTLILNGISETFRPQLWMVLSGATYFRSGEDSYRLSLEAGDNRVSSVLGEIEKDVVRSMPGHPAYQSAIGLGALRRVLSSYSWRNPTIGYAQSMNIVASKLLLHLKEEDSFWLLATLCEQLLPDYYSKTLVGVQVDQKVFSHLVGISLPSIASHFKQIDIDLATITIPWFLCLYQSAFPLPASTRVLDCFFYEGPSFLFMLGLAILKSCQASLLQCSNDEGIVLAIQTFFKRFRDDPASSLAMTTAEERGRSTTRRQSGDLDQQALMNHSQKRPLEPSVTRLMDQLLNMAYTDFSFITANDVDMLRDRFRMVVVSAMEKNQAKWTQGRHEDQSRERSLG</sequence>
<feature type="compositionally biased region" description="Basic and acidic residues" evidence="1">
    <location>
        <begin position="1132"/>
        <end position="1144"/>
    </location>
</feature>
<dbReference type="GO" id="GO:0031267">
    <property type="term" value="F:small GTPase binding"/>
    <property type="evidence" value="ECO:0007669"/>
    <property type="project" value="TreeGrafter"/>
</dbReference>
<feature type="region of interest" description="Disordered" evidence="1">
    <location>
        <begin position="1046"/>
        <end position="1079"/>
    </location>
</feature>
<dbReference type="GO" id="GO:0005096">
    <property type="term" value="F:GTPase activator activity"/>
    <property type="evidence" value="ECO:0007669"/>
    <property type="project" value="TreeGrafter"/>
</dbReference>
<feature type="domain" description="Rab-GAP TBC" evidence="2">
    <location>
        <begin position="812"/>
        <end position="999"/>
    </location>
</feature>
<dbReference type="SUPFAM" id="SSF47923">
    <property type="entry name" value="Ypt/Rab-GAP domain of gyp1p"/>
    <property type="match status" value="2"/>
</dbReference>
<dbReference type="InterPro" id="IPR050302">
    <property type="entry name" value="Rab_GAP_TBC_domain"/>
</dbReference>
<protein>
    <recommendedName>
        <fullName evidence="2">Rab-GAP TBC domain-containing protein</fullName>
    </recommendedName>
</protein>
<dbReference type="PANTHER" id="PTHR47219:SF20">
    <property type="entry name" value="TBC1 DOMAIN FAMILY MEMBER 2B"/>
    <property type="match status" value="1"/>
</dbReference>
<dbReference type="Gene3D" id="1.10.472.80">
    <property type="entry name" value="Ypt/Rab-GAP domain of gyp1p, domain 3"/>
    <property type="match status" value="1"/>
</dbReference>
<feature type="compositionally biased region" description="Low complexity" evidence="1">
    <location>
        <begin position="500"/>
        <end position="510"/>
    </location>
</feature>
<reference evidence="3" key="1">
    <citation type="submission" date="2021-07" db="EMBL/GenBank/DDBJ databases">
        <title>Draft genome of Mortierella alpina, strain LL118, isolated from an aspen leaf litter sample.</title>
        <authorList>
            <person name="Yang S."/>
            <person name="Vinatzer B.A."/>
        </authorList>
    </citation>
    <scope>NUCLEOTIDE SEQUENCE</scope>
    <source>
        <strain evidence="3">LL118</strain>
    </source>
</reference>
<evidence type="ECO:0000313" key="4">
    <source>
        <dbReference type="Proteomes" id="UP000717515"/>
    </source>
</evidence>
<dbReference type="PANTHER" id="PTHR47219">
    <property type="entry name" value="RAB GTPASE-ACTIVATING PROTEIN 1-LIKE"/>
    <property type="match status" value="1"/>
</dbReference>
<feature type="region of interest" description="Disordered" evidence="1">
    <location>
        <begin position="1125"/>
        <end position="1144"/>
    </location>
</feature>
<accession>A0A9P8A0R0</accession>
<feature type="compositionally biased region" description="Basic and acidic residues" evidence="1">
    <location>
        <begin position="709"/>
        <end position="723"/>
    </location>
</feature>
<organism evidence="3 4">
    <name type="scientific">Mortierella alpina</name>
    <name type="common">Oleaginous fungus</name>
    <name type="synonym">Mortierella renispora</name>
    <dbReference type="NCBI Taxonomy" id="64518"/>
    <lineage>
        <taxon>Eukaryota</taxon>
        <taxon>Fungi</taxon>
        <taxon>Fungi incertae sedis</taxon>
        <taxon>Mucoromycota</taxon>
        <taxon>Mortierellomycotina</taxon>
        <taxon>Mortierellomycetes</taxon>
        <taxon>Mortierellales</taxon>
        <taxon>Mortierellaceae</taxon>
        <taxon>Mortierella</taxon>
    </lineage>
</organism>
<feature type="region of interest" description="Disordered" evidence="1">
    <location>
        <begin position="128"/>
        <end position="151"/>
    </location>
</feature>
<dbReference type="AlphaFoldDB" id="A0A9P8A0R0"/>
<feature type="compositionally biased region" description="Polar residues" evidence="1">
    <location>
        <begin position="89"/>
        <end position="103"/>
    </location>
</feature>
<dbReference type="Proteomes" id="UP000717515">
    <property type="component" value="Unassembled WGS sequence"/>
</dbReference>
<dbReference type="InterPro" id="IPR035969">
    <property type="entry name" value="Rab-GAP_TBC_sf"/>
</dbReference>
<dbReference type="PROSITE" id="PS50086">
    <property type="entry name" value="TBC_RABGAP"/>
    <property type="match status" value="1"/>
</dbReference>
<feature type="region of interest" description="Disordered" evidence="1">
    <location>
        <begin position="473"/>
        <end position="512"/>
    </location>
</feature>
<evidence type="ECO:0000313" key="3">
    <source>
        <dbReference type="EMBL" id="KAG9321290.1"/>
    </source>
</evidence>
<dbReference type="EMBL" id="JAIFTL010000215">
    <property type="protein sequence ID" value="KAG9321290.1"/>
    <property type="molecule type" value="Genomic_DNA"/>
</dbReference>
<dbReference type="InterPro" id="IPR000195">
    <property type="entry name" value="Rab-GAP-TBC_dom"/>
</dbReference>
<comment type="caution">
    <text evidence="3">The sequence shown here is derived from an EMBL/GenBank/DDBJ whole genome shotgun (WGS) entry which is preliminary data.</text>
</comment>
<gene>
    <name evidence="3" type="ORF">KVV02_000536</name>
</gene>
<dbReference type="Gene3D" id="1.10.8.270">
    <property type="entry name" value="putative rabgap domain of human tbc1 domain family member 14 like domains"/>
    <property type="match status" value="1"/>
</dbReference>
<evidence type="ECO:0000256" key="1">
    <source>
        <dbReference type="SAM" id="MobiDB-lite"/>
    </source>
</evidence>
<dbReference type="Pfam" id="PF00566">
    <property type="entry name" value="RabGAP-TBC"/>
    <property type="match status" value="1"/>
</dbReference>
<proteinExistence type="predicted"/>
<feature type="compositionally biased region" description="Basic and acidic residues" evidence="1">
    <location>
        <begin position="477"/>
        <end position="487"/>
    </location>
</feature>
<feature type="compositionally biased region" description="Low complexity" evidence="1">
    <location>
        <begin position="65"/>
        <end position="88"/>
    </location>
</feature>
<dbReference type="SMART" id="SM00164">
    <property type="entry name" value="TBC"/>
    <property type="match status" value="1"/>
</dbReference>
<name>A0A9P8A0R0_MORAP</name>